<dbReference type="Gene3D" id="2.30.30.490">
    <property type="match status" value="1"/>
</dbReference>
<evidence type="ECO:0000256" key="3">
    <source>
        <dbReference type="ARBA" id="ARBA00022853"/>
    </source>
</evidence>
<evidence type="ECO:0000256" key="4">
    <source>
        <dbReference type="ARBA" id="ARBA00023015"/>
    </source>
</evidence>
<dbReference type="SUPFAM" id="SSF47370">
    <property type="entry name" value="Bromodomain"/>
    <property type="match status" value="2"/>
</dbReference>
<dbReference type="PANTHER" id="PTHR16062">
    <property type="entry name" value="SWI/SNF-RELATED"/>
    <property type="match status" value="1"/>
</dbReference>
<feature type="compositionally biased region" description="Low complexity" evidence="10">
    <location>
        <begin position="133"/>
        <end position="158"/>
    </location>
</feature>
<dbReference type="Gene3D" id="1.20.920.10">
    <property type="entry name" value="Bromodomain-like"/>
    <property type="match status" value="2"/>
</dbReference>
<dbReference type="InterPro" id="IPR043151">
    <property type="entry name" value="BAH_sf"/>
</dbReference>
<feature type="coiled-coil region" evidence="9">
    <location>
        <begin position="807"/>
        <end position="834"/>
    </location>
</feature>
<protein>
    <submittedName>
        <fullName evidence="13">Chromatin structure-remodeling complex subunit Rsc2p</fullName>
    </submittedName>
</protein>
<evidence type="ECO:0000256" key="9">
    <source>
        <dbReference type="SAM" id="Coils"/>
    </source>
</evidence>
<dbReference type="InterPro" id="IPR001487">
    <property type="entry name" value="Bromodomain"/>
</dbReference>
<dbReference type="SMART" id="SM00439">
    <property type="entry name" value="BAH"/>
    <property type="match status" value="1"/>
</dbReference>
<dbReference type="CDD" id="cd04717">
    <property type="entry name" value="BAH_polybromo"/>
    <property type="match status" value="1"/>
</dbReference>
<dbReference type="Pfam" id="PF01426">
    <property type="entry name" value="BAH"/>
    <property type="match status" value="1"/>
</dbReference>
<gene>
    <name evidence="13" type="primary">RSC2</name>
    <name evidence="13" type="ORF">CAAN4_G19680</name>
</gene>
<accession>A0ABP0EIW6</accession>
<evidence type="ECO:0000256" key="5">
    <source>
        <dbReference type="ARBA" id="ARBA00023117"/>
    </source>
</evidence>
<dbReference type="PROSITE" id="PS51038">
    <property type="entry name" value="BAH"/>
    <property type="match status" value="1"/>
</dbReference>
<reference evidence="13 14" key="1">
    <citation type="submission" date="2024-01" db="EMBL/GenBank/DDBJ databases">
        <authorList>
            <consortium name="Genoscope - CEA"/>
            <person name="William W."/>
        </authorList>
    </citation>
    <scope>NUCLEOTIDE SEQUENCE [LARGE SCALE GENOMIC DNA]</scope>
    <source>
        <strain evidence="13 14">29B2s-10</strain>
    </source>
</reference>
<dbReference type="EMBL" id="OZ004259">
    <property type="protein sequence ID" value="CAK7919650.1"/>
    <property type="molecule type" value="Genomic_DNA"/>
</dbReference>
<evidence type="ECO:0000256" key="2">
    <source>
        <dbReference type="ARBA" id="ARBA00022737"/>
    </source>
</evidence>
<comment type="subcellular location">
    <subcellularLocation>
        <location evidence="1">Nucleus</location>
    </subcellularLocation>
</comment>
<dbReference type="CDD" id="cd05522">
    <property type="entry name" value="Bromo_Rsc1_2_II"/>
    <property type="match status" value="1"/>
</dbReference>
<keyword evidence="5 8" id="KW-0103">Bromodomain</keyword>
<evidence type="ECO:0000313" key="14">
    <source>
        <dbReference type="Proteomes" id="UP001497600"/>
    </source>
</evidence>
<keyword evidence="3" id="KW-0156">Chromatin regulator</keyword>
<evidence type="ECO:0000256" key="1">
    <source>
        <dbReference type="ARBA" id="ARBA00004123"/>
    </source>
</evidence>
<dbReference type="PROSITE" id="PS50014">
    <property type="entry name" value="BROMODOMAIN_2"/>
    <property type="match status" value="2"/>
</dbReference>
<dbReference type="PANTHER" id="PTHR16062:SF21">
    <property type="entry name" value="CHROMATIN STRUCTURE-REMODELING COMPLEX SUBUNIT RSC1-RELATED"/>
    <property type="match status" value="1"/>
</dbReference>
<dbReference type="PRINTS" id="PR00503">
    <property type="entry name" value="BROMODOMAIN"/>
</dbReference>
<dbReference type="Pfam" id="PF00439">
    <property type="entry name" value="Bromodomain"/>
    <property type="match status" value="2"/>
</dbReference>
<evidence type="ECO:0000256" key="10">
    <source>
        <dbReference type="SAM" id="MobiDB-lite"/>
    </source>
</evidence>
<proteinExistence type="predicted"/>
<dbReference type="SMART" id="SM00297">
    <property type="entry name" value="BROMO"/>
    <property type="match status" value="2"/>
</dbReference>
<organism evidence="13 14">
    <name type="scientific">[Candida] anglica</name>
    <dbReference type="NCBI Taxonomy" id="148631"/>
    <lineage>
        <taxon>Eukaryota</taxon>
        <taxon>Fungi</taxon>
        <taxon>Dikarya</taxon>
        <taxon>Ascomycota</taxon>
        <taxon>Saccharomycotina</taxon>
        <taxon>Pichiomycetes</taxon>
        <taxon>Debaryomycetaceae</taxon>
        <taxon>Kurtzmaniella</taxon>
    </lineage>
</organism>
<keyword evidence="14" id="KW-1185">Reference proteome</keyword>
<evidence type="ECO:0000256" key="6">
    <source>
        <dbReference type="ARBA" id="ARBA00023163"/>
    </source>
</evidence>
<feature type="region of interest" description="Disordered" evidence="10">
    <location>
        <begin position="616"/>
        <end position="635"/>
    </location>
</feature>
<keyword evidence="9" id="KW-0175">Coiled coil</keyword>
<dbReference type="Proteomes" id="UP001497600">
    <property type="component" value="Chromosome G"/>
</dbReference>
<keyword evidence="4" id="KW-0805">Transcription regulation</keyword>
<evidence type="ECO:0000259" key="12">
    <source>
        <dbReference type="PROSITE" id="PS51038"/>
    </source>
</evidence>
<keyword evidence="7" id="KW-0539">Nucleus</keyword>
<dbReference type="InterPro" id="IPR036427">
    <property type="entry name" value="Bromodomain-like_sf"/>
</dbReference>
<dbReference type="InterPro" id="IPR001025">
    <property type="entry name" value="BAH_dom"/>
</dbReference>
<evidence type="ECO:0000313" key="13">
    <source>
        <dbReference type="EMBL" id="CAK7919650.1"/>
    </source>
</evidence>
<feature type="compositionally biased region" description="Acidic residues" evidence="10">
    <location>
        <begin position="120"/>
        <end position="130"/>
    </location>
</feature>
<evidence type="ECO:0000259" key="11">
    <source>
        <dbReference type="PROSITE" id="PS50014"/>
    </source>
</evidence>
<dbReference type="InterPro" id="IPR048047">
    <property type="entry name" value="RSC1/2_bromodom"/>
</dbReference>
<keyword evidence="2" id="KW-0677">Repeat</keyword>
<feature type="domain" description="Bromo" evidence="11">
    <location>
        <begin position="1"/>
        <end position="67"/>
    </location>
</feature>
<feature type="region of interest" description="Disordered" evidence="10">
    <location>
        <begin position="102"/>
        <end position="186"/>
    </location>
</feature>
<feature type="region of interest" description="Disordered" evidence="10">
    <location>
        <begin position="582"/>
        <end position="603"/>
    </location>
</feature>
<dbReference type="InterPro" id="IPR037382">
    <property type="entry name" value="Rsc/polybromo"/>
</dbReference>
<evidence type="ECO:0000256" key="8">
    <source>
        <dbReference type="PROSITE-ProRule" id="PRU00035"/>
    </source>
</evidence>
<name>A0ABP0EIW6_9ASCO</name>
<evidence type="ECO:0000256" key="7">
    <source>
        <dbReference type="ARBA" id="ARBA00023242"/>
    </source>
</evidence>
<sequence length="872" mass="96381">MVSETFQRLPLRKLVDYYKIVKNPVSLHGVGRSVKNAKYNNAQEFVTDLAQIAWNARLYNVRGSFIYAHALILNAYILEKVIPKLASDKSLGQVYYPDLGPLPEGDEPVAGAILTGGEGSPDEEEYEDDDTQRSIIQSQPQIQSLQQPSAPTPQSQQQSPPPIQYTPQPYVGGGGYSLQGSPDVSVGPNDHHLSALAANNALTNKLNTRGPSPYGAVGTAPISATPAASGIRRGRPPIIDKPYETRIKLILKQFKKLRLPNDPSYNLTTNFDRLPDPKYNSSYYAVVKTPISLFEIRTKVRTRKYHTVDEFISDINLMFSNTKFFYSNDQLSPVYQEALLFEQEANKIIHQELSKPEKDLLTANTPGGDGIIRIPLDSLDVEGYTYRIGDWVLIKNANDPTRPTVGQIFRLWATEDGTKYTNVCWYYRPEQTCHRVDRLFFTNEVCKTGQYRDHLASEIVGPCYVIFLTRYQKGDLPEGVIPQGCPWFICEFRYNENSHVFNRIRTWKACLPDEIRDKSEQPLLPLHEPRKLIKFDSPIRNLLPNGVDSHMQILDATPGPNPNTPPIVGSVYLRGAADDDELGQYSSSPNVVRSAENDNAGDGRTAYLFTPPSQAKMSGSMYPPHSSHVPPSTGNSGLSTPIPFNNNNTLVNNNSGLNNTTNLVGTGISGSSIASATPATAQGYYDSPVNTSGLQGYNNSIVPGNSVNSGVAATGATGSPYGANKVSYAASMSIYKQHLQQQQQQHQQYQQHRYAVRQEAKRAVTPTMSAPASVASNTYTSAATSIYSNALIGGILAYSTVDETDSLIELTEGINNKKRKIQQDEDEEDEEVTEIVWYRAPPISIQQRILTSNGKELGHSAKYLAWKASQNV</sequence>
<feature type="domain" description="BAH" evidence="12">
    <location>
        <begin position="384"/>
        <end position="505"/>
    </location>
</feature>
<feature type="domain" description="Bromo" evidence="11">
    <location>
        <begin position="263"/>
        <end position="333"/>
    </location>
</feature>
<keyword evidence="6" id="KW-0804">Transcription</keyword>